<dbReference type="SUPFAM" id="SSF103481">
    <property type="entry name" value="Multidrug resistance efflux transporter EmrE"/>
    <property type="match status" value="2"/>
</dbReference>
<evidence type="ECO:0000313" key="7">
    <source>
        <dbReference type="Proteomes" id="UP001464891"/>
    </source>
</evidence>
<evidence type="ECO:0000256" key="4">
    <source>
        <dbReference type="SAM" id="Phobius"/>
    </source>
</evidence>
<dbReference type="InterPro" id="IPR037185">
    <property type="entry name" value="EmrE-like"/>
</dbReference>
<dbReference type="EMBL" id="JAMPKM010000006">
    <property type="protein sequence ID" value="MEP0817947.1"/>
    <property type="molecule type" value="Genomic_DNA"/>
</dbReference>
<feature type="transmembrane region" description="Helical" evidence="4">
    <location>
        <begin position="402"/>
        <end position="420"/>
    </location>
</feature>
<evidence type="ECO:0000256" key="1">
    <source>
        <dbReference type="ARBA" id="ARBA00007362"/>
    </source>
</evidence>
<feature type="transmembrane region" description="Helical" evidence="4">
    <location>
        <begin position="489"/>
        <end position="508"/>
    </location>
</feature>
<proteinExistence type="inferred from homology"/>
<keyword evidence="2" id="KW-0175">Coiled coil</keyword>
<accession>A0ABV0J837</accession>
<feature type="compositionally biased region" description="Polar residues" evidence="3">
    <location>
        <begin position="231"/>
        <end position="240"/>
    </location>
</feature>
<feature type="transmembrane region" description="Helical" evidence="4">
    <location>
        <begin position="520"/>
        <end position="542"/>
    </location>
</feature>
<feature type="domain" description="EamA" evidence="5">
    <location>
        <begin position="459"/>
        <end position="597"/>
    </location>
</feature>
<keyword evidence="4" id="KW-0812">Transmembrane</keyword>
<feature type="transmembrane region" description="Helical" evidence="4">
    <location>
        <begin position="432"/>
        <end position="451"/>
    </location>
</feature>
<reference evidence="6 7" key="1">
    <citation type="submission" date="2022-04" db="EMBL/GenBank/DDBJ databases">
        <title>Positive selection, recombination, and allopatry shape intraspecific diversity of widespread and dominant cyanobacteria.</title>
        <authorList>
            <person name="Wei J."/>
            <person name="Shu W."/>
            <person name="Hu C."/>
        </authorList>
    </citation>
    <scope>NUCLEOTIDE SEQUENCE [LARGE SCALE GENOMIC DNA]</scope>
    <source>
        <strain evidence="6 7">GB2-A4</strain>
    </source>
</reference>
<feature type="compositionally biased region" description="Pro residues" evidence="3">
    <location>
        <begin position="245"/>
        <end position="258"/>
    </location>
</feature>
<evidence type="ECO:0000313" key="6">
    <source>
        <dbReference type="EMBL" id="MEP0817947.1"/>
    </source>
</evidence>
<feature type="transmembrane region" description="Helical" evidence="4">
    <location>
        <begin position="335"/>
        <end position="356"/>
    </location>
</feature>
<organism evidence="6 7">
    <name type="scientific">Trichocoleus desertorum GB2-A4</name>
    <dbReference type="NCBI Taxonomy" id="2933944"/>
    <lineage>
        <taxon>Bacteria</taxon>
        <taxon>Bacillati</taxon>
        <taxon>Cyanobacteriota</taxon>
        <taxon>Cyanophyceae</taxon>
        <taxon>Leptolyngbyales</taxon>
        <taxon>Trichocoleusaceae</taxon>
        <taxon>Trichocoleus</taxon>
    </lineage>
</organism>
<protein>
    <submittedName>
        <fullName evidence="6">EamA family transporter</fullName>
    </submittedName>
</protein>
<keyword evidence="7" id="KW-1185">Reference proteome</keyword>
<dbReference type="Gene3D" id="1.10.3730.20">
    <property type="match status" value="1"/>
</dbReference>
<dbReference type="Pfam" id="PF00892">
    <property type="entry name" value="EamA"/>
    <property type="match status" value="1"/>
</dbReference>
<keyword evidence="4" id="KW-1133">Transmembrane helix</keyword>
<sequence length="610" mass="66342">MGQLNNTPSEPLRDPLASAEAGEPQTEQTLKAVSQDLKRLHQDLIVQFAQDIARLQAEKSHLIEDINQLRDQHQQLKADGHEVLGQRQFVQQQTWAKQLAQAIADHWQIFLRQRLNQSTAPVRQPWGQATNANPLSQGSLATNDEISQLLVPLEKAFSTTFKTLQQELDSHQSWLSQQLNRVDSPEQQGEIILSALVQRLREQLQAGENSSAQLLAGDRFTPFLDATSEGRSLTQSSQAINLPFEPRPSSKPEPPLTAPLPSAQGAQEPPTVSPQVKPQAKRPSQVQVGLILVLLSSVALSFHNVVVKVLFRSHEVLGLGQIGGVIMPGLGNSLLILWMRMLIVVPLLALLAPVLYPPMWRDIKRFLLAPDRRPLRNVVGSGGFLFLSQVLIYTALAQIAAGTAITIFFIYPTITVLLAWKIFGDRPTVFRLVVMAVICSGGVLALPQVTGPATGNLWLGSAAAAASGFAFAGYVILTGLCTRMLNPVPVSLIQFVTIFVLSSVVLMFPAQALTVKIQPAMWPGFMLGCLVLGAATLLGYLFTNIGIRLIGAAPASIISATGPAFTAILAWLIIQDQLESRQWFGVLLVTLGVAGLNLERLRGQLKPKSS</sequence>
<gene>
    <name evidence="6" type="ORF">NC998_12660</name>
</gene>
<dbReference type="PANTHER" id="PTHR22911">
    <property type="entry name" value="ACYL-MALONYL CONDENSING ENZYME-RELATED"/>
    <property type="match status" value="1"/>
</dbReference>
<feature type="transmembrane region" description="Helical" evidence="4">
    <location>
        <begin position="580"/>
        <end position="598"/>
    </location>
</feature>
<feature type="transmembrane region" description="Helical" evidence="4">
    <location>
        <begin position="377"/>
        <end position="396"/>
    </location>
</feature>
<name>A0ABV0J837_9CYAN</name>
<feature type="coiled-coil region" evidence="2">
    <location>
        <begin position="52"/>
        <end position="79"/>
    </location>
</feature>
<dbReference type="Proteomes" id="UP001464891">
    <property type="component" value="Unassembled WGS sequence"/>
</dbReference>
<evidence type="ECO:0000256" key="3">
    <source>
        <dbReference type="SAM" id="MobiDB-lite"/>
    </source>
</evidence>
<feature type="transmembrane region" description="Helical" evidence="4">
    <location>
        <begin position="549"/>
        <end position="574"/>
    </location>
</feature>
<evidence type="ECO:0000256" key="2">
    <source>
        <dbReference type="SAM" id="Coils"/>
    </source>
</evidence>
<dbReference type="RefSeq" id="WP_190434987.1">
    <property type="nucleotide sequence ID" value="NZ_JAMPKM010000006.1"/>
</dbReference>
<comment type="similarity">
    <text evidence="1">Belongs to the EamA transporter family.</text>
</comment>
<dbReference type="PANTHER" id="PTHR22911:SF137">
    <property type="entry name" value="SOLUTE CARRIER FAMILY 35 MEMBER G2-RELATED"/>
    <property type="match status" value="1"/>
</dbReference>
<keyword evidence="4" id="KW-0472">Membrane</keyword>
<evidence type="ECO:0000259" key="5">
    <source>
        <dbReference type="Pfam" id="PF00892"/>
    </source>
</evidence>
<feature type="region of interest" description="Disordered" evidence="3">
    <location>
        <begin position="1"/>
        <end position="27"/>
    </location>
</feature>
<dbReference type="InterPro" id="IPR000620">
    <property type="entry name" value="EamA_dom"/>
</dbReference>
<feature type="transmembrane region" description="Helical" evidence="4">
    <location>
        <begin position="457"/>
        <end position="477"/>
    </location>
</feature>
<comment type="caution">
    <text evidence="6">The sequence shown here is derived from an EMBL/GenBank/DDBJ whole genome shotgun (WGS) entry which is preliminary data.</text>
</comment>
<feature type="region of interest" description="Disordered" evidence="3">
    <location>
        <begin position="231"/>
        <end position="280"/>
    </location>
</feature>